<keyword evidence="2 4" id="KW-0413">Isomerase</keyword>
<evidence type="ECO:0000256" key="3">
    <source>
        <dbReference type="ARBA" id="ARBA00036324"/>
    </source>
</evidence>
<dbReference type="Gene3D" id="3.40.1650.10">
    <property type="entry name" value="RbsD-like domain"/>
    <property type="match status" value="1"/>
</dbReference>
<dbReference type="Pfam" id="PF05025">
    <property type="entry name" value="RbsD_FucU"/>
    <property type="match status" value="1"/>
</dbReference>
<gene>
    <name evidence="4" type="ORF">DL346_09025</name>
</gene>
<dbReference type="Proteomes" id="UP000249260">
    <property type="component" value="Unassembled WGS sequence"/>
</dbReference>
<dbReference type="InterPro" id="IPR023750">
    <property type="entry name" value="RbsD-like_sf"/>
</dbReference>
<dbReference type="InterPro" id="IPR050443">
    <property type="entry name" value="RbsD/FucU_mutarotase"/>
</dbReference>
<evidence type="ECO:0000256" key="2">
    <source>
        <dbReference type="ARBA" id="ARBA00023235"/>
    </source>
</evidence>
<evidence type="ECO:0000313" key="5">
    <source>
        <dbReference type="Proteomes" id="UP000249260"/>
    </source>
</evidence>
<comment type="catalytic activity">
    <reaction evidence="1">
        <text>beta-D-ribopyranose = beta-D-ribofuranose</text>
        <dbReference type="Rhea" id="RHEA:25432"/>
        <dbReference type="ChEBI" id="CHEBI:27476"/>
        <dbReference type="ChEBI" id="CHEBI:47002"/>
        <dbReference type="EC" id="5.4.99.62"/>
    </reaction>
</comment>
<comment type="caution">
    <text evidence="4">The sequence shown here is derived from an EMBL/GenBank/DDBJ whole genome shotgun (WGS) entry which is preliminary data.</text>
</comment>
<dbReference type="GO" id="GO:0036373">
    <property type="term" value="F:L-fucose mutarotase activity"/>
    <property type="evidence" value="ECO:0007669"/>
    <property type="project" value="UniProtKB-EC"/>
</dbReference>
<proteinExistence type="predicted"/>
<name>A0A328U9L7_9BACL</name>
<dbReference type="GO" id="GO:0042806">
    <property type="term" value="F:fucose binding"/>
    <property type="evidence" value="ECO:0007669"/>
    <property type="project" value="TreeGrafter"/>
</dbReference>
<evidence type="ECO:0000313" key="4">
    <source>
        <dbReference type="EMBL" id="RAP78543.1"/>
    </source>
</evidence>
<dbReference type="PANTHER" id="PTHR31690:SF4">
    <property type="entry name" value="FUCOSE MUTAROTASE"/>
    <property type="match status" value="1"/>
</dbReference>
<reference evidence="4 5" key="1">
    <citation type="submission" date="2018-06" db="EMBL/GenBank/DDBJ databases">
        <title>Paenibacillus montanisoli sp. nov., isolated from mountain area soil.</title>
        <authorList>
            <person name="Wu M."/>
        </authorList>
    </citation>
    <scope>NUCLEOTIDE SEQUENCE [LARGE SCALE GENOMIC DNA]</scope>
    <source>
        <strain evidence="4 5">RA17</strain>
    </source>
</reference>
<dbReference type="InterPro" id="IPR007721">
    <property type="entry name" value="RbsD_FucU"/>
</dbReference>
<dbReference type="RefSeq" id="WP_112881666.1">
    <property type="nucleotide sequence ID" value="NZ_QLUW01000001.1"/>
</dbReference>
<dbReference type="EMBL" id="QLUW01000001">
    <property type="protein sequence ID" value="RAP78543.1"/>
    <property type="molecule type" value="Genomic_DNA"/>
</dbReference>
<dbReference type="SUPFAM" id="SSF102546">
    <property type="entry name" value="RbsD-like"/>
    <property type="match status" value="1"/>
</dbReference>
<comment type="catalytic activity">
    <reaction evidence="3">
        <text>alpha-L-fucose = beta-L-fucose</text>
        <dbReference type="Rhea" id="RHEA:25580"/>
        <dbReference type="ChEBI" id="CHEBI:42548"/>
        <dbReference type="ChEBI" id="CHEBI:42589"/>
        <dbReference type="EC" id="5.1.3.29"/>
    </reaction>
</comment>
<dbReference type="AlphaFoldDB" id="A0A328U9L7"/>
<dbReference type="OrthoDB" id="9805009at2"/>
<dbReference type="GO" id="GO:0062193">
    <property type="term" value="F:D-ribose pyranase activity"/>
    <property type="evidence" value="ECO:0007669"/>
    <property type="project" value="UniProtKB-EC"/>
</dbReference>
<sequence>MLKGIPSIISPELMTVLMEMGHGDEIVIADANFPAVSNARRIVRCDGHPAAKLLEAIMKFLPLDYAVEKPAAVMALNAGDPTPEVWQTYLQLIAEHETRVCDFDYVERFDFYERARKAFAIVTTGEQAYKANLLLKKGVYRES</sequence>
<organism evidence="4 5">
    <name type="scientific">Paenibacillus montanisoli</name>
    <dbReference type="NCBI Taxonomy" id="2081970"/>
    <lineage>
        <taxon>Bacteria</taxon>
        <taxon>Bacillati</taxon>
        <taxon>Bacillota</taxon>
        <taxon>Bacilli</taxon>
        <taxon>Bacillales</taxon>
        <taxon>Paenibacillaceae</taxon>
        <taxon>Paenibacillus</taxon>
    </lineage>
</organism>
<evidence type="ECO:0000256" key="1">
    <source>
        <dbReference type="ARBA" id="ARBA00000223"/>
    </source>
</evidence>
<protein>
    <submittedName>
        <fullName evidence="4">Fucose isomerase</fullName>
    </submittedName>
</protein>
<accession>A0A328U9L7</accession>
<dbReference type="GO" id="GO:0006004">
    <property type="term" value="P:fucose metabolic process"/>
    <property type="evidence" value="ECO:0007669"/>
    <property type="project" value="TreeGrafter"/>
</dbReference>
<dbReference type="PANTHER" id="PTHR31690">
    <property type="entry name" value="FUCOSE MUTAROTASE"/>
    <property type="match status" value="1"/>
</dbReference>
<keyword evidence="5" id="KW-1185">Reference proteome</keyword>